<protein>
    <submittedName>
        <fullName evidence="2">Uncharacterized protein</fullName>
    </submittedName>
</protein>
<gene>
    <name evidence="2" type="ORF">MCHLO_14710</name>
</gene>
<organism evidence="2 3">
    <name type="scientific">Mycena chlorophos</name>
    <name type="common">Agaric fungus</name>
    <name type="synonym">Agaricus chlorophos</name>
    <dbReference type="NCBI Taxonomy" id="658473"/>
    <lineage>
        <taxon>Eukaryota</taxon>
        <taxon>Fungi</taxon>
        <taxon>Dikarya</taxon>
        <taxon>Basidiomycota</taxon>
        <taxon>Agaricomycotina</taxon>
        <taxon>Agaricomycetes</taxon>
        <taxon>Agaricomycetidae</taxon>
        <taxon>Agaricales</taxon>
        <taxon>Marasmiineae</taxon>
        <taxon>Mycenaceae</taxon>
        <taxon>Mycena</taxon>
    </lineage>
</organism>
<evidence type="ECO:0000313" key="3">
    <source>
        <dbReference type="Proteomes" id="UP000815677"/>
    </source>
</evidence>
<evidence type="ECO:0000313" key="2">
    <source>
        <dbReference type="EMBL" id="GAT58261.1"/>
    </source>
</evidence>
<evidence type="ECO:0000256" key="1">
    <source>
        <dbReference type="SAM" id="MobiDB-lite"/>
    </source>
</evidence>
<sequence length="153" mass="16501">MGVPKARRPEDGRVDDDESTASLSGGAQEYVQAAASASARRRWNLRVRGTGHRRVGVVWWSAVHNAVSLADTGGGVSSLAARTTMVAGWVDANPMPHRLLGYEGRHRKVASSSTPGWSGVGGVVDGRQCAEWAVVGVECPVVWKAEVRHRYRR</sequence>
<reference evidence="2" key="1">
    <citation type="submission" date="2014-09" db="EMBL/GenBank/DDBJ databases">
        <title>Genome sequence of the luminous mushroom Mycena chlorophos for searching fungal bioluminescence genes.</title>
        <authorList>
            <person name="Tanaka Y."/>
            <person name="Kasuga D."/>
            <person name="Oba Y."/>
            <person name="Hase S."/>
            <person name="Sato K."/>
            <person name="Oba Y."/>
            <person name="Sakakibara Y."/>
        </authorList>
    </citation>
    <scope>NUCLEOTIDE SEQUENCE</scope>
</reference>
<proteinExistence type="predicted"/>
<feature type="region of interest" description="Disordered" evidence="1">
    <location>
        <begin position="1"/>
        <end position="26"/>
    </location>
</feature>
<name>A0ABQ0M4K9_MYCCL</name>
<accession>A0ABQ0M4K9</accession>
<dbReference type="Proteomes" id="UP000815677">
    <property type="component" value="Unassembled WGS sequence"/>
</dbReference>
<keyword evidence="3" id="KW-1185">Reference proteome</keyword>
<dbReference type="EMBL" id="DF849614">
    <property type="protein sequence ID" value="GAT58261.1"/>
    <property type="molecule type" value="Genomic_DNA"/>
</dbReference>